<organism evidence="9 10">
    <name type="scientific">Pseudonocardia lutea</name>
    <dbReference type="NCBI Taxonomy" id="2172015"/>
    <lineage>
        <taxon>Bacteria</taxon>
        <taxon>Bacillati</taxon>
        <taxon>Actinomycetota</taxon>
        <taxon>Actinomycetes</taxon>
        <taxon>Pseudonocardiales</taxon>
        <taxon>Pseudonocardiaceae</taxon>
        <taxon>Pseudonocardia</taxon>
    </lineage>
</organism>
<evidence type="ECO:0000256" key="5">
    <source>
        <dbReference type="ARBA" id="ARBA00023136"/>
    </source>
</evidence>
<evidence type="ECO:0000256" key="1">
    <source>
        <dbReference type="ARBA" id="ARBA00004141"/>
    </source>
</evidence>
<comment type="caution">
    <text evidence="9">The sequence shown here is derived from an EMBL/GenBank/DDBJ whole genome shotgun (WGS) entry which is preliminary data.</text>
</comment>
<evidence type="ECO:0000313" key="10">
    <source>
        <dbReference type="Proteomes" id="UP001596119"/>
    </source>
</evidence>
<feature type="transmembrane region" description="Helical" evidence="7">
    <location>
        <begin position="99"/>
        <end position="120"/>
    </location>
</feature>
<evidence type="ECO:0000313" key="9">
    <source>
        <dbReference type="EMBL" id="MFC5952527.1"/>
    </source>
</evidence>
<feature type="compositionally biased region" description="Low complexity" evidence="6">
    <location>
        <begin position="541"/>
        <end position="558"/>
    </location>
</feature>
<dbReference type="InterPro" id="IPR007816">
    <property type="entry name" value="ResB-like_domain"/>
</dbReference>
<keyword evidence="2 7" id="KW-0812">Transmembrane</keyword>
<feature type="compositionally biased region" description="Pro residues" evidence="6">
    <location>
        <begin position="1"/>
        <end position="21"/>
    </location>
</feature>
<keyword evidence="10" id="KW-1185">Reference proteome</keyword>
<feature type="transmembrane region" description="Helical" evidence="7">
    <location>
        <begin position="45"/>
        <end position="62"/>
    </location>
</feature>
<dbReference type="RefSeq" id="WP_379571492.1">
    <property type="nucleotide sequence ID" value="NZ_JBHSQK010000108.1"/>
</dbReference>
<feature type="transmembrane region" description="Helical" evidence="7">
    <location>
        <begin position="470"/>
        <end position="489"/>
    </location>
</feature>
<evidence type="ECO:0000256" key="3">
    <source>
        <dbReference type="ARBA" id="ARBA00022748"/>
    </source>
</evidence>
<evidence type="ECO:0000256" key="6">
    <source>
        <dbReference type="SAM" id="MobiDB-lite"/>
    </source>
</evidence>
<name>A0ABW1IFL4_9PSEU</name>
<dbReference type="EMBL" id="JBHSQK010000108">
    <property type="protein sequence ID" value="MFC5952527.1"/>
    <property type="molecule type" value="Genomic_DNA"/>
</dbReference>
<reference evidence="10" key="1">
    <citation type="journal article" date="2019" name="Int. J. Syst. Evol. Microbiol.">
        <title>The Global Catalogue of Microorganisms (GCM) 10K type strain sequencing project: providing services to taxonomists for standard genome sequencing and annotation.</title>
        <authorList>
            <consortium name="The Broad Institute Genomics Platform"/>
            <consortium name="The Broad Institute Genome Sequencing Center for Infectious Disease"/>
            <person name="Wu L."/>
            <person name="Ma J."/>
        </authorList>
    </citation>
    <scope>NUCLEOTIDE SEQUENCE [LARGE SCALE GENOMIC DNA]</scope>
    <source>
        <strain evidence="10">CGMCC 4.7397</strain>
    </source>
</reference>
<sequence length="571" mass="61569">MSSPPTAPPAPPEAPAQPPRRPGGGRAVLAVLRNAWRGLTSMRTALVLLFLLALASLPGALLPQRSLNQQLVDQYFADYPRLAPLLDKIGAFEIFATPWFAAIYLLLMISLVGCLTPRSLEYLRAMRQKPVATPRNLARMPHHAEGVVDGASDEVLARVRGLLKGWRRAEREEAGGRSVSAERGFLRETGNLVFHVSLVGLLVGIAVGKLFGYEGQVIVLANGGQFCNTSILGYDSFRPGLRVDGTELDPFCLEVGSFTAEYLPNGQPEQYTAQLGYQTADDVRSGDTATWRPDTLSVNHPLRLDGERVYLLNHGYAPRFTVTWPDGQQRTGEIQWQPVDATTYLSQGATKFERPGIADDATRQKSSIAITGLFAPTSSGGQVVTSTFPDLLAPEAAIDVLRGDLGLDDGRGQSIFSVDQAKVDSGELVRVARENLVPGQEITLDDGTRVRFDDVTQWVALQVSHDPGQVTVLVFAILVLLGLGLSLSVKRRRFWVRVVPAGEDADGRPRSRVELGGLARTDRAGYGEEFDRLRAELLGPAAATTATTATTGTTGTTAPPAPASQRQDGGD</sequence>
<evidence type="ECO:0000256" key="4">
    <source>
        <dbReference type="ARBA" id="ARBA00022989"/>
    </source>
</evidence>
<keyword evidence="3" id="KW-0201">Cytochrome c-type biogenesis</keyword>
<gene>
    <name evidence="9" type="ORF">ACFQH9_30115</name>
</gene>
<dbReference type="Proteomes" id="UP001596119">
    <property type="component" value="Unassembled WGS sequence"/>
</dbReference>
<keyword evidence="4 7" id="KW-1133">Transmembrane helix</keyword>
<protein>
    <submittedName>
        <fullName evidence="9">Cytochrome c biogenesis protein ResB</fullName>
    </submittedName>
</protein>
<proteinExistence type="predicted"/>
<keyword evidence="5 7" id="KW-0472">Membrane</keyword>
<feature type="transmembrane region" description="Helical" evidence="7">
    <location>
        <begin position="192"/>
        <end position="212"/>
    </location>
</feature>
<accession>A0ABW1IFL4</accession>
<dbReference type="Pfam" id="PF05140">
    <property type="entry name" value="ResB"/>
    <property type="match status" value="1"/>
</dbReference>
<feature type="domain" description="ResB-like" evidence="8">
    <location>
        <begin position="42"/>
        <end position="531"/>
    </location>
</feature>
<dbReference type="PANTHER" id="PTHR31566">
    <property type="entry name" value="CYTOCHROME C BIOGENESIS PROTEIN CCS1, CHLOROPLASTIC"/>
    <property type="match status" value="1"/>
</dbReference>
<dbReference type="PANTHER" id="PTHR31566:SF0">
    <property type="entry name" value="CYTOCHROME C BIOGENESIS PROTEIN CCS1, CHLOROPLASTIC"/>
    <property type="match status" value="1"/>
</dbReference>
<dbReference type="InterPro" id="IPR023494">
    <property type="entry name" value="Cyt_c_bgen_Ccs1/CcsB/ResB"/>
</dbReference>
<evidence type="ECO:0000259" key="8">
    <source>
        <dbReference type="Pfam" id="PF05140"/>
    </source>
</evidence>
<evidence type="ECO:0000256" key="2">
    <source>
        <dbReference type="ARBA" id="ARBA00022692"/>
    </source>
</evidence>
<comment type="subcellular location">
    <subcellularLocation>
        <location evidence="1">Membrane</location>
        <topology evidence="1">Multi-pass membrane protein</topology>
    </subcellularLocation>
</comment>
<feature type="region of interest" description="Disordered" evidence="6">
    <location>
        <begin position="1"/>
        <end position="23"/>
    </location>
</feature>
<feature type="region of interest" description="Disordered" evidence="6">
    <location>
        <begin position="541"/>
        <end position="571"/>
    </location>
</feature>
<evidence type="ECO:0000256" key="7">
    <source>
        <dbReference type="SAM" id="Phobius"/>
    </source>
</evidence>